<feature type="domain" description="Retroviral polymerase SH3-like" evidence="2">
    <location>
        <begin position="7"/>
        <end position="55"/>
    </location>
</feature>
<sequence>MEQRGGDKLAPNAIRTALVGYMPTSKQYRLYDPVGDRILIATSVRFVESQILDLQGNDSDEGSPEDVGFDPMGAYVPQEPAIEAEEPGDQSGSAPEEGPPIGDIADRPAVTPHEQLLGWRDRISGEDGSQDDGSDQLFLEEEDDLGSPGDQILVESEAALREVPPAEEPIVRRSERERRPTRLFEGALEASTPSKIPIPERYSEAINDPDHGADWALAVKEELAQLQSLGTWELAKLPRGKRVLGRRWVFNVKYTPRLRTTRPILGSLTQWVTQLGE</sequence>
<proteinExistence type="predicted"/>
<reference evidence="3" key="1">
    <citation type="submission" date="2016-03" db="EMBL/GenBank/DDBJ databases">
        <title>Updated assembly of Pseudogymnoascus destructans, the fungus causing white-nose syndrome of bats.</title>
        <authorList>
            <person name="Palmer J.M."/>
            <person name="Drees K.P."/>
            <person name="Foster J.T."/>
            <person name="Lindner D.L."/>
        </authorList>
    </citation>
    <scope>NUCLEOTIDE SEQUENCE [LARGE SCALE GENOMIC DNA]</scope>
    <source>
        <strain evidence="3">20631-21</strain>
    </source>
</reference>
<dbReference type="Pfam" id="PF25597">
    <property type="entry name" value="SH3_retrovirus"/>
    <property type="match status" value="1"/>
</dbReference>
<evidence type="ECO:0000259" key="2">
    <source>
        <dbReference type="Pfam" id="PF25597"/>
    </source>
</evidence>
<dbReference type="EMBL" id="KV441390">
    <property type="protein sequence ID" value="PQM43481.1"/>
    <property type="molecule type" value="Genomic_DNA"/>
</dbReference>
<evidence type="ECO:0000256" key="1">
    <source>
        <dbReference type="SAM" id="MobiDB-lite"/>
    </source>
</evidence>
<gene>
    <name evidence="3" type="ORF">VC83_09608</name>
</gene>
<feature type="compositionally biased region" description="Basic and acidic residues" evidence="1">
    <location>
        <begin position="169"/>
        <end position="178"/>
    </location>
</feature>
<dbReference type="GeneID" id="36292638"/>
<name>A0A2P6FGH0_9PEZI</name>
<accession>A0A2P6FGH0</accession>
<feature type="region of interest" description="Disordered" evidence="1">
    <location>
        <begin position="156"/>
        <end position="178"/>
    </location>
</feature>
<dbReference type="RefSeq" id="XP_024328789.1">
    <property type="nucleotide sequence ID" value="XM_024473021.1"/>
</dbReference>
<dbReference type="Proteomes" id="UP000077154">
    <property type="component" value="Unassembled WGS sequence"/>
</dbReference>
<dbReference type="AlphaFoldDB" id="A0A2P6FGH0"/>
<feature type="region of interest" description="Disordered" evidence="1">
    <location>
        <begin position="83"/>
        <end position="107"/>
    </location>
</feature>
<protein>
    <recommendedName>
        <fullName evidence="2">Retroviral polymerase SH3-like domain-containing protein</fullName>
    </recommendedName>
</protein>
<dbReference type="InterPro" id="IPR057670">
    <property type="entry name" value="SH3_retrovirus"/>
</dbReference>
<dbReference type="OrthoDB" id="3054497at2759"/>
<evidence type="ECO:0000313" key="3">
    <source>
        <dbReference type="EMBL" id="PQM43481.1"/>
    </source>
</evidence>
<organism evidence="3">
    <name type="scientific">Pseudogymnoascus destructans</name>
    <dbReference type="NCBI Taxonomy" id="655981"/>
    <lineage>
        <taxon>Eukaryota</taxon>
        <taxon>Fungi</taxon>
        <taxon>Dikarya</taxon>
        <taxon>Ascomycota</taxon>
        <taxon>Pezizomycotina</taxon>
        <taxon>Leotiomycetes</taxon>
        <taxon>Thelebolales</taxon>
        <taxon>Thelebolaceae</taxon>
        <taxon>Pseudogymnoascus</taxon>
    </lineage>
</organism>